<dbReference type="Proteomes" id="UP000235145">
    <property type="component" value="Unassembled WGS sequence"/>
</dbReference>
<evidence type="ECO:0000313" key="3">
    <source>
        <dbReference type="Proteomes" id="UP000235145"/>
    </source>
</evidence>
<name>A0A9R1WR62_LACSA</name>
<comment type="caution">
    <text evidence="2">The sequence shown here is derived from an EMBL/GenBank/DDBJ whole genome shotgun (WGS) entry which is preliminary data.</text>
</comment>
<accession>A0A9R1WR62</accession>
<sequence length="143" mass="16112">MDMKALGPNTFGLMKKSRKYVKVAYQGLKELVMFGKFVEIEDTPVVEDQKDQENELTEKEIEDFIHQSISNPEKDAAVTPPVVTERESDTMVQSSISTPEQIDALIAKFQRIARKPLQTVPVATEPPSESDPEDSTYSLLPRK</sequence>
<gene>
    <name evidence="2" type="ORF">LSAT_V11C100048580</name>
</gene>
<feature type="region of interest" description="Disordered" evidence="1">
    <location>
        <begin position="66"/>
        <end position="97"/>
    </location>
</feature>
<organism evidence="2 3">
    <name type="scientific">Lactuca sativa</name>
    <name type="common">Garden lettuce</name>
    <dbReference type="NCBI Taxonomy" id="4236"/>
    <lineage>
        <taxon>Eukaryota</taxon>
        <taxon>Viridiplantae</taxon>
        <taxon>Streptophyta</taxon>
        <taxon>Embryophyta</taxon>
        <taxon>Tracheophyta</taxon>
        <taxon>Spermatophyta</taxon>
        <taxon>Magnoliopsida</taxon>
        <taxon>eudicotyledons</taxon>
        <taxon>Gunneridae</taxon>
        <taxon>Pentapetalae</taxon>
        <taxon>asterids</taxon>
        <taxon>campanulids</taxon>
        <taxon>Asterales</taxon>
        <taxon>Asteraceae</taxon>
        <taxon>Cichorioideae</taxon>
        <taxon>Cichorieae</taxon>
        <taxon>Lactucinae</taxon>
        <taxon>Lactuca</taxon>
    </lineage>
</organism>
<protein>
    <submittedName>
        <fullName evidence="2">Uncharacterized protein</fullName>
    </submittedName>
</protein>
<dbReference type="EMBL" id="NBSK02000001">
    <property type="protein sequence ID" value="KAJ0228254.1"/>
    <property type="molecule type" value="Genomic_DNA"/>
</dbReference>
<feature type="region of interest" description="Disordered" evidence="1">
    <location>
        <begin position="118"/>
        <end position="143"/>
    </location>
</feature>
<proteinExistence type="predicted"/>
<evidence type="ECO:0000313" key="2">
    <source>
        <dbReference type="EMBL" id="KAJ0228254.1"/>
    </source>
</evidence>
<reference evidence="2 3" key="1">
    <citation type="journal article" date="2017" name="Nat. Commun.">
        <title>Genome assembly with in vitro proximity ligation data and whole-genome triplication in lettuce.</title>
        <authorList>
            <person name="Reyes-Chin-Wo S."/>
            <person name="Wang Z."/>
            <person name="Yang X."/>
            <person name="Kozik A."/>
            <person name="Arikit S."/>
            <person name="Song C."/>
            <person name="Xia L."/>
            <person name="Froenicke L."/>
            <person name="Lavelle D.O."/>
            <person name="Truco M.J."/>
            <person name="Xia R."/>
            <person name="Zhu S."/>
            <person name="Xu C."/>
            <person name="Xu H."/>
            <person name="Xu X."/>
            <person name="Cox K."/>
            <person name="Korf I."/>
            <person name="Meyers B.C."/>
            <person name="Michelmore R.W."/>
        </authorList>
    </citation>
    <scope>NUCLEOTIDE SEQUENCE [LARGE SCALE GENOMIC DNA]</scope>
    <source>
        <strain evidence="3">cv. Salinas</strain>
        <tissue evidence="2">Seedlings</tissue>
    </source>
</reference>
<keyword evidence="3" id="KW-1185">Reference proteome</keyword>
<evidence type="ECO:0000256" key="1">
    <source>
        <dbReference type="SAM" id="MobiDB-lite"/>
    </source>
</evidence>
<dbReference type="AlphaFoldDB" id="A0A9R1WR62"/>